<reference evidence="6 7" key="1">
    <citation type="journal article" date="2024" name="Proc. Natl. Acad. Sci. U.S.A.">
        <title>The genetic regulatory architecture and epigenomic basis for age-related changes in rattlesnake venom.</title>
        <authorList>
            <person name="Hogan M.P."/>
            <person name="Holding M.L."/>
            <person name="Nystrom G.S."/>
            <person name="Colston T.J."/>
            <person name="Bartlett D.A."/>
            <person name="Mason A.J."/>
            <person name="Ellsworth S.A."/>
            <person name="Rautsaw R.M."/>
            <person name="Lawrence K.C."/>
            <person name="Strickland J.L."/>
            <person name="He B."/>
            <person name="Fraser P."/>
            <person name="Margres M.J."/>
            <person name="Gilbert D.M."/>
            <person name="Gibbs H.L."/>
            <person name="Parkinson C.L."/>
            <person name="Rokyta D.R."/>
        </authorList>
    </citation>
    <scope>NUCLEOTIDE SEQUENCE [LARGE SCALE GENOMIC DNA]</scope>
    <source>
        <strain evidence="6">DRR0105</strain>
    </source>
</reference>
<proteinExistence type="predicted"/>
<comment type="caution">
    <text evidence="4">Lacks conserved residue(s) required for the propagation of feature annotation.</text>
</comment>
<keyword evidence="2" id="KW-0732">Signal</keyword>
<dbReference type="GO" id="GO:0005615">
    <property type="term" value="C:extracellular space"/>
    <property type="evidence" value="ECO:0007669"/>
    <property type="project" value="TreeGrafter"/>
</dbReference>
<name>A0AAW1BP59_CROAD</name>
<dbReference type="Gene3D" id="2.10.70.10">
    <property type="entry name" value="Complement Module, domain 1"/>
    <property type="match status" value="3"/>
</dbReference>
<dbReference type="GO" id="GO:0001851">
    <property type="term" value="F:complement component C3b binding"/>
    <property type="evidence" value="ECO:0007669"/>
    <property type="project" value="TreeGrafter"/>
</dbReference>
<keyword evidence="1 4" id="KW-0768">Sushi</keyword>
<organism evidence="6 7">
    <name type="scientific">Crotalus adamanteus</name>
    <name type="common">Eastern diamondback rattlesnake</name>
    <dbReference type="NCBI Taxonomy" id="8729"/>
    <lineage>
        <taxon>Eukaryota</taxon>
        <taxon>Metazoa</taxon>
        <taxon>Chordata</taxon>
        <taxon>Craniata</taxon>
        <taxon>Vertebrata</taxon>
        <taxon>Euteleostomi</taxon>
        <taxon>Lepidosauria</taxon>
        <taxon>Squamata</taxon>
        <taxon>Bifurcata</taxon>
        <taxon>Unidentata</taxon>
        <taxon>Episquamata</taxon>
        <taxon>Toxicofera</taxon>
        <taxon>Serpentes</taxon>
        <taxon>Colubroidea</taxon>
        <taxon>Viperidae</taxon>
        <taxon>Crotalinae</taxon>
        <taxon>Crotalus</taxon>
    </lineage>
</organism>
<evidence type="ECO:0000313" key="7">
    <source>
        <dbReference type="Proteomes" id="UP001474421"/>
    </source>
</evidence>
<dbReference type="Pfam" id="PF00084">
    <property type="entry name" value="Sushi"/>
    <property type="match status" value="2"/>
</dbReference>
<dbReference type="PANTHER" id="PTHR45785">
    <property type="entry name" value="COMPLEMENT FACTOR H-RELATED"/>
    <property type="match status" value="1"/>
</dbReference>
<evidence type="ECO:0000256" key="4">
    <source>
        <dbReference type="PROSITE-ProRule" id="PRU00302"/>
    </source>
</evidence>
<dbReference type="EMBL" id="JAOTOJ010000003">
    <property type="protein sequence ID" value="KAK9403970.1"/>
    <property type="molecule type" value="Genomic_DNA"/>
</dbReference>
<evidence type="ECO:0000259" key="5">
    <source>
        <dbReference type="PROSITE" id="PS50923"/>
    </source>
</evidence>
<gene>
    <name evidence="6" type="ORF">NXF25_008797</name>
</gene>
<keyword evidence="7" id="KW-1185">Reference proteome</keyword>
<accession>A0AAW1BP59</accession>
<evidence type="ECO:0000256" key="1">
    <source>
        <dbReference type="ARBA" id="ARBA00022659"/>
    </source>
</evidence>
<evidence type="ECO:0000313" key="6">
    <source>
        <dbReference type="EMBL" id="KAK9403970.1"/>
    </source>
</evidence>
<dbReference type="GO" id="GO:0006956">
    <property type="term" value="P:complement activation"/>
    <property type="evidence" value="ECO:0007669"/>
    <property type="project" value="TreeGrafter"/>
</dbReference>
<feature type="domain" description="Sushi" evidence="5">
    <location>
        <begin position="140"/>
        <end position="198"/>
    </location>
</feature>
<dbReference type="CDD" id="cd00033">
    <property type="entry name" value="CCP"/>
    <property type="match status" value="2"/>
</dbReference>
<comment type="caution">
    <text evidence="6">The sequence shown here is derived from an EMBL/GenBank/DDBJ whole genome shotgun (WGS) entry which is preliminary data.</text>
</comment>
<evidence type="ECO:0000256" key="3">
    <source>
        <dbReference type="ARBA" id="ARBA00023157"/>
    </source>
</evidence>
<dbReference type="PANTHER" id="PTHR45785:SF7">
    <property type="entry name" value="COMPLEMENT FACTOR H"/>
    <property type="match status" value="1"/>
</dbReference>
<dbReference type="InterPro" id="IPR051503">
    <property type="entry name" value="ComplSys_Reg/VirEntry_Med"/>
</dbReference>
<feature type="domain" description="Sushi" evidence="5">
    <location>
        <begin position="12"/>
        <end position="70"/>
    </location>
</feature>
<dbReference type="InterPro" id="IPR000436">
    <property type="entry name" value="Sushi_SCR_CCP_dom"/>
</dbReference>
<dbReference type="SUPFAM" id="SSF57535">
    <property type="entry name" value="Complement control module/SCR domain"/>
    <property type="match status" value="2"/>
</dbReference>
<dbReference type="PROSITE" id="PS50923">
    <property type="entry name" value="SUSHI"/>
    <property type="match status" value="2"/>
</dbReference>
<feature type="disulfide bond" evidence="4">
    <location>
        <begin position="14"/>
        <end position="57"/>
    </location>
</feature>
<evidence type="ECO:0000256" key="2">
    <source>
        <dbReference type="ARBA" id="ARBA00022729"/>
    </source>
</evidence>
<dbReference type="AlphaFoldDB" id="A0AAW1BP59"/>
<protein>
    <submittedName>
        <fullName evidence="6">CFH: Complement factor H</fullName>
    </submittedName>
</protein>
<dbReference type="Proteomes" id="UP001474421">
    <property type="component" value="Unassembled WGS sequence"/>
</dbReference>
<sequence>MDLPLCISERGGNCSGPPRTENGDITTLSEKQYRSGSSVEFRCQRYYAMEGQNRSFCDNGAWIEVPICLDPCMIPKTKLESQKIEVKDGKDASENIFVQRGHSIELTCKTGYILAADSSQSASIIHCDGTTPVIPNCKEITCNSPRILNGFFRSQRTIFLYGDVIRIQCNSGFTFEPNNGGQVIECTKNGWLPPLKCV</sequence>
<dbReference type="SMART" id="SM00032">
    <property type="entry name" value="CCP"/>
    <property type="match status" value="2"/>
</dbReference>
<dbReference type="FunFam" id="2.10.70.10:FF:000026">
    <property type="entry name" value="Complement inhibitory factor H"/>
    <property type="match status" value="1"/>
</dbReference>
<dbReference type="InterPro" id="IPR035976">
    <property type="entry name" value="Sushi/SCR/CCP_sf"/>
</dbReference>
<keyword evidence="3 4" id="KW-1015">Disulfide bond</keyword>
<feature type="non-terminal residue" evidence="6">
    <location>
        <position position="198"/>
    </location>
</feature>